<keyword evidence="2" id="KW-0808">Transferase</keyword>
<dbReference type="CDD" id="cd04301">
    <property type="entry name" value="NAT_SF"/>
    <property type="match status" value="1"/>
</dbReference>
<dbReference type="GO" id="GO:0016746">
    <property type="term" value="F:acyltransferase activity"/>
    <property type="evidence" value="ECO:0007669"/>
    <property type="project" value="UniProtKB-KW"/>
</dbReference>
<dbReference type="Gene3D" id="3.40.630.30">
    <property type="match status" value="1"/>
</dbReference>
<dbReference type="SUPFAM" id="SSF55729">
    <property type="entry name" value="Acyl-CoA N-acyltransferases (Nat)"/>
    <property type="match status" value="1"/>
</dbReference>
<keyword evidence="2" id="KW-0012">Acyltransferase</keyword>
<name>A0ABZ3CLE8_9STAP</name>
<dbReference type="RefSeq" id="WP_342389294.1">
    <property type="nucleotide sequence ID" value="NZ_CP138333.2"/>
</dbReference>
<accession>A0ABZ3CLE8</accession>
<evidence type="ECO:0000259" key="1">
    <source>
        <dbReference type="PROSITE" id="PS51186"/>
    </source>
</evidence>
<evidence type="ECO:0000313" key="2">
    <source>
        <dbReference type="EMBL" id="WZX30786.1"/>
    </source>
</evidence>
<dbReference type="InterPro" id="IPR016181">
    <property type="entry name" value="Acyl_CoA_acyltransferase"/>
</dbReference>
<dbReference type="InterPro" id="IPR000182">
    <property type="entry name" value="GNAT_dom"/>
</dbReference>
<feature type="domain" description="N-acetyltransferase" evidence="1">
    <location>
        <begin position="4"/>
        <end position="173"/>
    </location>
</feature>
<organism evidence="2 3">
    <name type="scientific">Salinicoccus bachuensis</name>
    <dbReference type="NCBI Taxonomy" id="3136731"/>
    <lineage>
        <taxon>Bacteria</taxon>
        <taxon>Bacillati</taxon>
        <taxon>Bacillota</taxon>
        <taxon>Bacilli</taxon>
        <taxon>Bacillales</taxon>
        <taxon>Staphylococcaceae</taxon>
        <taxon>Salinicoccus</taxon>
    </lineage>
</organism>
<dbReference type="EMBL" id="CP138333">
    <property type="protein sequence ID" value="WZX30786.1"/>
    <property type="molecule type" value="Genomic_DNA"/>
</dbReference>
<dbReference type="EC" id="2.3.1.-" evidence="2"/>
<evidence type="ECO:0000313" key="3">
    <source>
        <dbReference type="Proteomes" id="UP001455384"/>
    </source>
</evidence>
<dbReference type="Pfam" id="PF00583">
    <property type="entry name" value="Acetyltransf_1"/>
    <property type="match status" value="1"/>
</dbReference>
<dbReference type="PROSITE" id="PS51186">
    <property type="entry name" value="GNAT"/>
    <property type="match status" value="1"/>
</dbReference>
<sequence>MKISIIKELNTDGEIRSDFTVMKQLRTHLDELQYVDLVKEAKEVDNYLLHVLFENEEIVAVCGFKSMITLYYGRLVWVCDLVTDHKIRSKGHGKKLFDFVYEWAEKNNYESFALSSVLARKEAHRFYEEKIDYDKSSFMFKKSIKNVEYFVPNFPCISASAGSTGRSRHRTVR</sequence>
<protein>
    <submittedName>
        <fullName evidence="2">GNAT family N-acetyltransferase</fullName>
        <ecNumber evidence="2">2.3.1.-</ecNumber>
    </submittedName>
</protein>
<keyword evidence="3" id="KW-1185">Reference proteome</keyword>
<reference evidence="3" key="1">
    <citation type="submission" date="2023-10" db="EMBL/GenBank/DDBJ databases">
        <title>Genome analysis and identification of Salinococcus sp. Bachu38 nov., a PGPR from the rhizosphere of Tamarix.</title>
        <authorList>
            <person name="Liang Z."/>
            <person name="Zhang X."/>
            <person name="Jia J."/>
            <person name="Chen X."/>
            <person name="Wang Y."/>
            <person name="Wang Q."/>
            <person name="Wang R."/>
        </authorList>
    </citation>
    <scope>NUCLEOTIDE SEQUENCE [LARGE SCALE GENOMIC DNA]</scope>
    <source>
        <strain evidence="3">Bachu38</strain>
    </source>
</reference>
<proteinExistence type="predicted"/>
<dbReference type="Proteomes" id="UP001455384">
    <property type="component" value="Chromosome"/>
</dbReference>
<gene>
    <name evidence="2" type="ORF">RQP18_06215</name>
</gene>